<dbReference type="CDD" id="cd00383">
    <property type="entry name" value="trans_reg_C"/>
    <property type="match status" value="1"/>
</dbReference>
<dbReference type="Gene3D" id="2.60.200.20">
    <property type="match status" value="1"/>
</dbReference>
<dbReference type="InterPro" id="IPR016032">
    <property type="entry name" value="Sig_transdc_resp-reg_C-effctor"/>
</dbReference>
<dbReference type="STRING" id="192814.GCA_900166575_00672"/>
<keyword evidence="8" id="KW-1185">Reference proteome</keyword>
<proteinExistence type="predicted"/>
<keyword evidence="2 4" id="KW-0238">DNA-binding</keyword>
<evidence type="ECO:0000256" key="4">
    <source>
        <dbReference type="PROSITE-ProRule" id="PRU01091"/>
    </source>
</evidence>
<feature type="domain" description="FHA" evidence="5">
    <location>
        <begin position="25"/>
        <end position="77"/>
    </location>
</feature>
<evidence type="ECO:0000313" key="7">
    <source>
        <dbReference type="EMBL" id="TGB03779.1"/>
    </source>
</evidence>
<organism evidence="7 8">
    <name type="scientific">Halobacillus salinus</name>
    <dbReference type="NCBI Taxonomy" id="192814"/>
    <lineage>
        <taxon>Bacteria</taxon>
        <taxon>Bacillati</taxon>
        <taxon>Bacillota</taxon>
        <taxon>Bacilli</taxon>
        <taxon>Bacillales</taxon>
        <taxon>Bacillaceae</taxon>
        <taxon>Halobacillus</taxon>
    </lineage>
</organism>
<evidence type="ECO:0000256" key="2">
    <source>
        <dbReference type="ARBA" id="ARBA00023125"/>
    </source>
</evidence>
<dbReference type="Pfam" id="PF00486">
    <property type="entry name" value="Trans_reg_C"/>
    <property type="match status" value="1"/>
</dbReference>
<dbReference type="Pfam" id="PF00498">
    <property type="entry name" value="FHA"/>
    <property type="match status" value="1"/>
</dbReference>
<dbReference type="Proteomes" id="UP000297982">
    <property type="component" value="Unassembled WGS sequence"/>
</dbReference>
<reference evidence="7 8" key="1">
    <citation type="journal article" date="2003" name="Int. J. Syst. Evol. Microbiol.">
        <title>Halobacillus salinus sp. nov., isolated from a salt lake on the coast of the East Sea in Korea.</title>
        <authorList>
            <person name="Yoon J.H."/>
            <person name="Kang K.H."/>
            <person name="Park Y.H."/>
        </authorList>
    </citation>
    <scope>NUCLEOTIDE SEQUENCE [LARGE SCALE GENOMIC DNA]</scope>
    <source>
        <strain evidence="7 8">HSL-3</strain>
    </source>
</reference>
<evidence type="ECO:0000259" key="6">
    <source>
        <dbReference type="PROSITE" id="PS51755"/>
    </source>
</evidence>
<dbReference type="RefSeq" id="WP_135326489.1">
    <property type="nucleotide sequence ID" value="NZ_SRJC01000001.1"/>
</dbReference>
<dbReference type="InterPro" id="IPR036388">
    <property type="entry name" value="WH-like_DNA-bd_sf"/>
</dbReference>
<name>A0A4Z0H1B6_9BACI</name>
<dbReference type="InterPro" id="IPR000253">
    <property type="entry name" value="FHA_dom"/>
</dbReference>
<dbReference type="SMART" id="SM00862">
    <property type="entry name" value="Trans_reg_C"/>
    <property type="match status" value="1"/>
</dbReference>
<protein>
    <submittedName>
        <fullName evidence="7">FHA domain-containing protein</fullName>
    </submittedName>
</protein>
<dbReference type="AlphaFoldDB" id="A0A4Z0H1B6"/>
<dbReference type="GO" id="GO:0003677">
    <property type="term" value="F:DNA binding"/>
    <property type="evidence" value="ECO:0007669"/>
    <property type="project" value="UniProtKB-UniRule"/>
</dbReference>
<dbReference type="InterPro" id="IPR008984">
    <property type="entry name" value="SMAD_FHA_dom_sf"/>
</dbReference>
<gene>
    <name evidence="7" type="ORF">E4663_01875</name>
</gene>
<dbReference type="GO" id="GO:0006355">
    <property type="term" value="P:regulation of DNA-templated transcription"/>
    <property type="evidence" value="ECO:0007669"/>
    <property type="project" value="InterPro"/>
</dbReference>
<evidence type="ECO:0000259" key="5">
    <source>
        <dbReference type="PROSITE" id="PS50006"/>
    </source>
</evidence>
<keyword evidence="1" id="KW-0805">Transcription regulation</keyword>
<feature type="domain" description="OmpR/PhoB-type" evidence="6">
    <location>
        <begin position="118"/>
        <end position="219"/>
    </location>
</feature>
<keyword evidence="3" id="KW-0804">Transcription</keyword>
<dbReference type="CDD" id="cd00060">
    <property type="entry name" value="FHA"/>
    <property type="match status" value="1"/>
</dbReference>
<dbReference type="PROSITE" id="PS51755">
    <property type="entry name" value="OMPR_PHOB"/>
    <property type="match status" value="1"/>
</dbReference>
<dbReference type="SUPFAM" id="SSF46894">
    <property type="entry name" value="C-terminal effector domain of the bipartite response regulators"/>
    <property type="match status" value="1"/>
</dbReference>
<evidence type="ECO:0000313" key="8">
    <source>
        <dbReference type="Proteomes" id="UP000297982"/>
    </source>
</evidence>
<sequence>MSHLVILVGDPFEKGTVLSLQEDSVIIGRSSKEGIPSLAFDNAFISRKHAVLTKMESGYYIEDTGSRHGTFVNGSPLTSFKKHELKHQDEISLSNGIVRLRYVESVLEETLELPAIPVENNTFDGRGTLDSVKNEWIINGECIKLTPKEFACLQSLLLSEAGYVSKQQLIAEVWPERTEQQGALSVSSEELNAVIYRLRKKVAPILQIQNIRGKGYELV</sequence>
<dbReference type="EMBL" id="SRJC01000001">
    <property type="protein sequence ID" value="TGB03779.1"/>
    <property type="molecule type" value="Genomic_DNA"/>
</dbReference>
<evidence type="ECO:0000256" key="3">
    <source>
        <dbReference type="ARBA" id="ARBA00023163"/>
    </source>
</evidence>
<feature type="DNA-binding region" description="OmpR/PhoB-type" evidence="4">
    <location>
        <begin position="118"/>
        <end position="219"/>
    </location>
</feature>
<dbReference type="PROSITE" id="PS50006">
    <property type="entry name" value="FHA_DOMAIN"/>
    <property type="match status" value="1"/>
</dbReference>
<dbReference type="SUPFAM" id="SSF49879">
    <property type="entry name" value="SMAD/FHA domain"/>
    <property type="match status" value="1"/>
</dbReference>
<comment type="caution">
    <text evidence="7">The sequence shown here is derived from an EMBL/GenBank/DDBJ whole genome shotgun (WGS) entry which is preliminary data.</text>
</comment>
<dbReference type="Gene3D" id="1.10.10.10">
    <property type="entry name" value="Winged helix-like DNA-binding domain superfamily/Winged helix DNA-binding domain"/>
    <property type="match status" value="1"/>
</dbReference>
<accession>A0A4Z0H1B6</accession>
<dbReference type="InterPro" id="IPR001867">
    <property type="entry name" value="OmpR/PhoB-type_DNA-bd"/>
</dbReference>
<evidence type="ECO:0000256" key="1">
    <source>
        <dbReference type="ARBA" id="ARBA00023015"/>
    </source>
</evidence>
<dbReference type="SMART" id="SM00240">
    <property type="entry name" value="FHA"/>
    <property type="match status" value="1"/>
</dbReference>
<dbReference type="GO" id="GO:0000160">
    <property type="term" value="P:phosphorelay signal transduction system"/>
    <property type="evidence" value="ECO:0007669"/>
    <property type="project" value="InterPro"/>
</dbReference>